<dbReference type="Proteomes" id="UP000216478">
    <property type="component" value="Unassembled WGS sequence"/>
</dbReference>
<organism evidence="1 2">
    <name type="scientific">Brucella grignonensis</name>
    <dbReference type="NCBI Taxonomy" id="94627"/>
    <lineage>
        <taxon>Bacteria</taxon>
        <taxon>Pseudomonadati</taxon>
        <taxon>Pseudomonadota</taxon>
        <taxon>Alphaproteobacteria</taxon>
        <taxon>Hyphomicrobiales</taxon>
        <taxon>Brucellaceae</taxon>
        <taxon>Brucella/Ochrobactrum group</taxon>
        <taxon>Brucella</taxon>
    </lineage>
</organism>
<protein>
    <submittedName>
        <fullName evidence="1">Uncharacterized protein</fullName>
    </submittedName>
</protein>
<evidence type="ECO:0000313" key="2">
    <source>
        <dbReference type="Proteomes" id="UP000216478"/>
    </source>
</evidence>
<gene>
    <name evidence="1" type="ORF">CEV33_0790</name>
</gene>
<proteinExistence type="predicted"/>
<sequence>MTADVPALTIAQKAGQLAGLFPFRVQFRYRFERPIFGFILIQKSDLSGHVVPYEKAAMAVVNGDGQ</sequence>
<reference evidence="1 2" key="1">
    <citation type="submission" date="2017-07" db="EMBL/GenBank/DDBJ databases">
        <title>Phylogenetic study on the rhizospheric bacterium Ochrobactrum sp. A44.</title>
        <authorList>
            <person name="Krzyzanowska D.M."/>
            <person name="Ossowicki A."/>
            <person name="Rajewska M."/>
            <person name="Maciag T."/>
            <person name="Kaczynski Z."/>
            <person name="Czerwicka M."/>
            <person name="Jafra S."/>
        </authorList>
    </citation>
    <scope>NUCLEOTIDE SEQUENCE [LARGE SCALE GENOMIC DNA]</scope>
    <source>
        <strain evidence="1 2">OgA9a</strain>
    </source>
</reference>
<name>A0A256FGV1_9HYPH</name>
<keyword evidence="2" id="KW-1185">Reference proteome</keyword>
<comment type="caution">
    <text evidence="1">The sequence shown here is derived from an EMBL/GenBank/DDBJ whole genome shotgun (WGS) entry which is preliminary data.</text>
</comment>
<evidence type="ECO:0000313" key="1">
    <source>
        <dbReference type="EMBL" id="OYR13990.1"/>
    </source>
</evidence>
<dbReference type="AlphaFoldDB" id="A0A256FGV1"/>
<accession>A0A256FGV1</accession>
<dbReference type="EMBL" id="NNRL01000157">
    <property type="protein sequence ID" value="OYR13990.1"/>
    <property type="molecule type" value="Genomic_DNA"/>
</dbReference>